<comment type="caution">
    <text evidence="1">The sequence shown here is derived from an EMBL/GenBank/DDBJ whole genome shotgun (WGS) entry which is preliminary data.</text>
</comment>
<organism evidence="1 2">
    <name type="scientific">[Clostridium] hylemonae DSM 15053</name>
    <dbReference type="NCBI Taxonomy" id="553973"/>
    <lineage>
        <taxon>Bacteria</taxon>
        <taxon>Bacillati</taxon>
        <taxon>Bacillota</taxon>
        <taxon>Clostridia</taxon>
        <taxon>Lachnospirales</taxon>
        <taxon>Lachnospiraceae</taxon>
    </lineage>
</organism>
<dbReference type="STRING" id="553973.CLOHYLEM_06094"/>
<gene>
    <name evidence="1" type="ORF">CLOHYLEM_06094</name>
</gene>
<reference evidence="1" key="2">
    <citation type="submission" date="2013-06" db="EMBL/GenBank/DDBJ databases">
        <title>Draft genome sequence of Clostridium hylemonae (DSM 15053).</title>
        <authorList>
            <person name="Sudarsanam P."/>
            <person name="Ley R."/>
            <person name="Guruge J."/>
            <person name="Turnbaugh P.J."/>
            <person name="Mahowald M."/>
            <person name="Liep D."/>
            <person name="Gordon J."/>
        </authorList>
    </citation>
    <scope>NUCLEOTIDE SEQUENCE</scope>
    <source>
        <strain evidence="1">DSM 15053</strain>
    </source>
</reference>
<dbReference type="AlphaFoldDB" id="C0C1S3"/>
<dbReference type="Proteomes" id="UP000004893">
    <property type="component" value="Unassembled WGS sequence"/>
</dbReference>
<sequence>MPVTQAQQFPLSALLYKASGEAAEKSGTIAPGSLSIPCEAAGARTWTVCIRATAPRSYAATKKGDLKEDK</sequence>
<dbReference type="EMBL" id="ABYI02000022">
    <property type="protein sequence ID" value="EEG74088.1"/>
    <property type="molecule type" value="Genomic_DNA"/>
</dbReference>
<proteinExistence type="predicted"/>
<reference evidence="1" key="1">
    <citation type="submission" date="2009-02" db="EMBL/GenBank/DDBJ databases">
        <authorList>
            <person name="Fulton L."/>
            <person name="Clifton S."/>
            <person name="Fulton B."/>
            <person name="Xu J."/>
            <person name="Minx P."/>
            <person name="Pepin K.H."/>
            <person name="Johnson M."/>
            <person name="Bhonagiri V."/>
            <person name="Nash W.E."/>
            <person name="Mardis E.R."/>
            <person name="Wilson R.K."/>
        </authorList>
    </citation>
    <scope>NUCLEOTIDE SEQUENCE [LARGE SCALE GENOMIC DNA]</scope>
    <source>
        <strain evidence="1">DSM 15053</strain>
    </source>
</reference>
<accession>C0C1S3</accession>
<evidence type="ECO:0000313" key="2">
    <source>
        <dbReference type="Proteomes" id="UP000004893"/>
    </source>
</evidence>
<name>C0C1S3_9FIRM</name>
<keyword evidence="2" id="KW-1185">Reference proteome</keyword>
<evidence type="ECO:0000313" key="1">
    <source>
        <dbReference type="EMBL" id="EEG74088.1"/>
    </source>
</evidence>
<protein>
    <submittedName>
        <fullName evidence="1">Uncharacterized protein</fullName>
    </submittedName>
</protein>
<dbReference type="HOGENOM" id="CLU_2786512_0_0_9"/>